<evidence type="ECO:0000313" key="3">
    <source>
        <dbReference type="Proteomes" id="UP000299102"/>
    </source>
</evidence>
<dbReference type="EMBL" id="BGZK01001119">
    <property type="protein sequence ID" value="GBP71740.1"/>
    <property type="molecule type" value="Genomic_DNA"/>
</dbReference>
<feature type="compositionally biased region" description="Basic and acidic residues" evidence="1">
    <location>
        <begin position="180"/>
        <end position="190"/>
    </location>
</feature>
<feature type="region of interest" description="Disordered" evidence="1">
    <location>
        <begin position="180"/>
        <end position="199"/>
    </location>
</feature>
<accession>A0A4C1Y8D0</accession>
<evidence type="ECO:0000313" key="2">
    <source>
        <dbReference type="EMBL" id="GBP71740.1"/>
    </source>
</evidence>
<reference evidence="2 3" key="1">
    <citation type="journal article" date="2019" name="Commun. Biol.">
        <title>The bagworm genome reveals a unique fibroin gene that provides high tensile strength.</title>
        <authorList>
            <person name="Kono N."/>
            <person name="Nakamura H."/>
            <person name="Ohtoshi R."/>
            <person name="Tomita M."/>
            <person name="Numata K."/>
            <person name="Arakawa K."/>
        </authorList>
    </citation>
    <scope>NUCLEOTIDE SEQUENCE [LARGE SCALE GENOMIC DNA]</scope>
</reference>
<sequence length="393" mass="44804">MDTRNTNEVTNAWSAFFEEIGYLMEGRKWAHIGSGPVELSRTGRNATAETATSLVENIRFGGRCAGSEPSRGRIDRCVSNPSHPFRISKKMLSRRCRMSSYHRKQRPLATSNAYRASVEHLRSTGRINKAYLLHLESGKNKTVIVVNRCPRTLATFKSHQCFGDPPFGEEYVHNMISERGKNGLKEREGADGEGSSGRRPVFRFHYAGHDFTEWAVSGAGAAAADSARTRTSGPVIDKQPDGRNLSKNWVLDQQQCKPLFTITFFFVSVVPNGYRTNRPMSKKTASDNRSYGPLKMNQHRQNVAERKTHRKNGRYCQNAHITTMDLEEHKTGFTLTSLYLHLFYKDSPHMQRMDRISTASYLLTYTYHNNENLHRESKIQLGRSTVKYTRELE</sequence>
<organism evidence="2 3">
    <name type="scientific">Eumeta variegata</name>
    <name type="common">Bagworm moth</name>
    <name type="synonym">Eumeta japonica</name>
    <dbReference type="NCBI Taxonomy" id="151549"/>
    <lineage>
        <taxon>Eukaryota</taxon>
        <taxon>Metazoa</taxon>
        <taxon>Ecdysozoa</taxon>
        <taxon>Arthropoda</taxon>
        <taxon>Hexapoda</taxon>
        <taxon>Insecta</taxon>
        <taxon>Pterygota</taxon>
        <taxon>Neoptera</taxon>
        <taxon>Endopterygota</taxon>
        <taxon>Lepidoptera</taxon>
        <taxon>Glossata</taxon>
        <taxon>Ditrysia</taxon>
        <taxon>Tineoidea</taxon>
        <taxon>Psychidae</taxon>
        <taxon>Oiketicinae</taxon>
        <taxon>Eumeta</taxon>
    </lineage>
</organism>
<name>A0A4C1Y8D0_EUMVA</name>
<proteinExistence type="predicted"/>
<dbReference type="AlphaFoldDB" id="A0A4C1Y8D0"/>
<feature type="region of interest" description="Disordered" evidence="1">
    <location>
        <begin position="225"/>
        <end position="244"/>
    </location>
</feature>
<comment type="caution">
    <text evidence="2">The sequence shown here is derived from an EMBL/GenBank/DDBJ whole genome shotgun (WGS) entry which is preliminary data.</text>
</comment>
<protein>
    <submittedName>
        <fullName evidence="2">Uncharacterized protein</fullName>
    </submittedName>
</protein>
<keyword evidence="3" id="KW-1185">Reference proteome</keyword>
<evidence type="ECO:0000256" key="1">
    <source>
        <dbReference type="SAM" id="MobiDB-lite"/>
    </source>
</evidence>
<gene>
    <name evidence="2" type="ORF">EVAR_62583_1</name>
</gene>
<dbReference type="Proteomes" id="UP000299102">
    <property type="component" value="Unassembled WGS sequence"/>
</dbReference>